<accession>A0A9W4T2H7</accession>
<name>A0A9W4T2H7_9GLOM</name>
<dbReference type="Proteomes" id="UP001153678">
    <property type="component" value="Unassembled WGS sequence"/>
</dbReference>
<reference evidence="1" key="1">
    <citation type="submission" date="2022-08" db="EMBL/GenBank/DDBJ databases">
        <authorList>
            <person name="Kallberg Y."/>
            <person name="Tangrot J."/>
            <person name="Rosling A."/>
        </authorList>
    </citation>
    <scope>NUCLEOTIDE SEQUENCE</scope>
    <source>
        <strain evidence="1">Wild A</strain>
    </source>
</reference>
<dbReference type="EMBL" id="CAMKVN010006644">
    <property type="protein sequence ID" value="CAI2190538.1"/>
    <property type="molecule type" value="Genomic_DNA"/>
</dbReference>
<dbReference type="AlphaFoldDB" id="A0A9W4T2H7"/>
<organism evidence="1 2">
    <name type="scientific">Funneliformis geosporum</name>
    <dbReference type="NCBI Taxonomy" id="1117311"/>
    <lineage>
        <taxon>Eukaryota</taxon>
        <taxon>Fungi</taxon>
        <taxon>Fungi incertae sedis</taxon>
        <taxon>Mucoromycota</taxon>
        <taxon>Glomeromycotina</taxon>
        <taxon>Glomeromycetes</taxon>
        <taxon>Glomerales</taxon>
        <taxon>Glomeraceae</taxon>
        <taxon>Funneliformis</taxon>
    </lineage>
</organism>
<feature type="non-terminal residue" evidence="1">
    <location>
        <position position="1"/>
    </location>
</feature>
<evidence type="ECO:0000313" key="1">
    <source>
        <dbReference type="EMBL" id="CAI2190538.1"/>
    </source>
</evidence>
<keyword evidence="2" id="KW-1185">Reference proteome</keyword>
<gene>
    <name evidence="1" type="ORF">FWILDA_LOCUS14625</name>
</gene>
<sequence length="75" mass="8692">NSPSNISKVYVSKESEGLETSFELLRNNSFDKNGKIGIIPISPLTKERKQYLYSNIRKHVDEPFKEVHFSKPDEH</sequence>
<evidence type="ECO:0000313" key="2">
    <source>
        <dbReference type="Proteomes" id="UP001153678"/>
    </source>
</evidence>
<dbReference type="OrthoDB" id="2385505at2759"/>
<proteinExistence type="predicted"/>
<comment type="caution">
    <text evidence="1">The sequence shown here is derived from an EMBL/GenBank/DDBJ whole genome shotgun (WGS) entry which is preliminary data.</text>
</comment>
<protein>
    <submittedName>
        <fullName evidence="1">9308_t:CDS:1</fullName>
    </submittedName>
</protein>